<organism evidence="4">
    <name type="scientific">Cryptosporidium canis</name>
    <dbReference type="NCBI Taxonomy" id="195482"/>
    <lineage>
        <taxon>Eukaryota</taxon>
        <taxon>Sar</taxon>
        <taxon>Alveolata</taxon>
        <taxon>Apicomplexa</taxon>
        <taxon>Conoidasida</taxon>
        <taxon>Coccidia</taxon>
        <taxon>Eucoccidiorida</taxon>
        <taxon>Eimeriorina</taxon>
        <taxon>Cryptosporidiidae</taxon>
        <taxon>Cryptosporidium</taxon>
    </lineage>
</organism>
<feature type="signal peptide" evidence="3">
    <location>
        <begin position="1"/>
        <end position="21"/>
    </location>
</feature>
<evidence type="ECO:0000313" key="4">
    <source>
        <dbReference type="EMBL" id="KAJ1613134.1"/>
    </source>
</evidence>
<sequence>MRQQVIILVIFLILNVNYLHSLKLKKGSSEYSESAYSEVSNSGTEDSGSTYVSTRGSPASAGKSSHMSEVDKSENTSQVESDDEDIEPSEAASGRVHAVNSHEVNSDHDDDIDNESSEVQSVKHRSETTENGHKEVNMPHTQYMARQQRFDLASTVYPASDITNTNYVFLSPAAQRRIDKKISRLQKGGGRHGSMRETKAIGEWQRRYYSRPATEYNEIRASSQEGNSMFTWVILGFIFILVIAICVCGMNLVSKG</sequence>
<feature type="compositionally biased region" description="Basic and acidic residues" evidence="1">
    <location>
        <begin position="124"/>
        <end position="133"/>
    </location>
</feature>
<name>A0A9D5HYN3_9CRYT</name>
<keyword evidence="2" id="KW-0472">Membrane</keyword>
<accession>A0A9D5HYN3</accession>
<evidence type="ECO:0000256" key="3">
    <source>
        <dbReference type="SAM" id="SignalP"/>
    </source>
</evidence>
<feature type="compositionally biased region" description="Polar residues" evidence="1">
    <location>
        <begin position="43"/>
        <end position="65"/>
    </location>
</feature>
<feature type="transmembrane region" description="Helical" evidence="2">
    <location>
        <begin position="229"/>
        <end position="253"/>
    </location>
</feature>
<gene>
    <name evidence="4" type="ORF">OJ253_348</name>
</gene>
<feature type="chain" id="PRO_5039702647" evidence="3">
    <location>
        <begin position="22"/>
        <end position="256"/>
    </location>
</feature>
<keyword evidence="3" id="KW-0732">Signal</keyword>
<dbReference type="AlphaFoldDB" id="A0A9D5HYN3"/>
<evidence type="ECO:0000256" key="2">
    <source>
        <dbReference type="SAM" id="Phobius"/>
    </source>
</evidence>
<dbReference type="Proteomes" id="UP001067231">
    <property type="component" value="Unassembled WGS sequence"/>
</dbReference>
<keyword evidence="2" id="KW-0812">Transmembrane</keyword>
<evidence type="ECO:0000256" key="1">
    <source>
        <dbReference type="SAM" id="MobiDB-lite"/>
    </source>
</evidence>
<dbReference type="OrthoDB" id="342484at2759"/>
<comment type="caution">
    <text evidence="4">The sequence shown here is derived from an EMBL/GenBank/DDBJ whole genome shotgun (WGS) entry which is preliminary data.</text>
</comment>
<feature type="region of interest" description="Disordered" evidence="1">
    <location>
        <begin position="39"/>
        <end position="133"/>
    </location>
</feature>
<reference evidence="4" key="1">
    <citation type="submission" date="2022-10" db="EMBL/GenBank/DDBJ databases">
        <title>Adaptive evolution leads to modifications in subtelomeric GC content in a zoonotic Cryptosporidium species.</title>
        <authorList>
            <person name="Li J."/>
            <person name="Feng Y."/>
            <person name="Xiao L."/>
        </authorList>
    </citation>
    <scope>NUCLEOTIDE SEQUENCE</scope>
    <source>
        <strain evidence="4">33844</strain>
    </source>
</reference>
<dbReference type="EMBL" id="JAPCXC010000004">
    <property type="protein sequence ID" value="KAJ1613134.1"/>
    <property type="molecule type" value="Genomic_DNA"/>
</dbReference>
<proteinExistence type="predicted"/>
<protein>
    <submittedName>
        <fullName evidence="4">Signal peptide-containing protein</fullName>
    </submittedName>
</protein>
<keyword evidence="2" id="KW-1133">Transmembrane helix</keyword>